<dbReference type="PRINTS" id="PR01488">
    <property type="entry name" value="RTXTOXINA"/>
</dbReference>
<evidence type="ECO:0000256" key="6">
    <source>
        <dbReference type="ARBA" id="ARBA00023026"/>
    </source>
</evidence>
<evidence type="ECO:0000256" key="8">
    <source>
        <dbReference type="SAM" id="MobiDB-lite"/>
    </source>
</evidence>
<dbReference type="InterPro" id="IPR006860">
    <property type="entry name" value="FecR"/>
</dbReference>
<name>A0A1X7EMX8_9BACT</name>
<dbReference type="SUPFAM" id="SSF51120">
    <property type="entry name" value="beta-Roll"/>
    <property type="match status" value="5"/>
</dbReference>
<dbReference type="InterPro" id="IPR001343">
    <property type="entry name" value="Hemolysn_Ca-bd"/>
</dbReference>
<protein>
    <submittedName>
        <fullName evidence="10">FecR family protein</fullName>
    </submittedName>
</protein>
<sequence length="874" mass="90939">MPDLQPSASEIGVVTGLTGQAYAESEAGSRVLEAGSHIYEGEDLVTGPAGNVEIRFIDDTLLSQGSNSRITLDDYAYDPSDSSASELLVKITEGTFRVVTGKIAEQNPERFKVGSPLATIGIRGTITVHEVIPGQSEKHGVEEIHSGKALIVQSNITGAIRQIAQPQGIVDVSASGALSAVRPLSLQELNTFREIAPENIRQEQEINDEHNNNGEDAPDDQTDDPQNHDGDGPQQEGTPDGGEGGLLSSNGVLPGQETGAPVILTMMAMAGHEQPPSEPTSPHSPEPYTEPVQDPLLDPVDPVERKTETGQTHSSNEGADTHVITGDDNANVLTGTSGVDIIYGLGGDDELYGKDGNDTLYGGAGEDMLNGGRGNDYLDGGTSGTDIDFVSYADATGGVVVDILNHIATGADGNDTLVSIEGAIGSNFNDTLLGDEYENRFEGLLGNDTIDGKGGSDWIQYEMLGSNYHLDINLDSEMAFIMTENESEQYSSSIKNIENVIGSAHADNITGSVSDNILHGNGGDDNIYGLAGNDLLFGEDGSNTIDGGDGFDTVSYAHSTTGITFTVAAGETSTIVTHSGGEDTLSHIEGFIGTAEIDHMTGSCGNEYFAGMDGDNTIDGGGGIDTVSYAHSTTGVTFTVSEGNDITVAHSGGTDTLSHIEGFTGTNSADDITGSSGNEIFNGSAGNDTYDGAGGTNTLSYSSMSSPMTITMTAEGAGNAHDDGPLTFKDTFTNIQHIIGSAGNDTFNGLTIAGSEIFQGGAGMDTFNLNNAATSVLEYTSLSDGGDQIQDFKSGQDYFSFSGNDFDPSTNQTLTNLDSAYDGSNGSFGNNDAHFVFDSDHTLWYDSNGDEAGGAEKIATVLSGDEVAATDIHV</sequence>
<feature type="region of interest" description="Disordered" evidence="8">
    <location>
        <begin position="199"/>
        <end position="257"/>
    </location>
</feature>
<dbReference type="Pfam" id="PF00353">
    <property type="entry name" value="HemolysinCabind"/>
    <property type="match status" value="6"/>
</dbReference>
<feature type="compositionally biased region" description="Polar residues" evidence="8">
    <location>
        <begin position="309"/>
        <end position="318"/>
    </location>
</feature>
<dbReference type="EMBL" id="FWZU01000005">
    <property type="protein sequence ID" value="SMF36866.1"/>
    <property type="molecule type" value="Genomic_DNA"/>
</dbReference>
<keyword evidence="5" id="KW-0677">Repeat</keyword>
<dbReference type="InterPro" id="IPR011049">
    <property type="entry name" value="Serralysin-like_metalloprot_C"/>
</dbReference>
<comment type="subcellular location">
    <subcellularLocation>
        <location evidence="1">Membrane</location>
    </subcellularLocation>
    <subcellularLocation>
        <location evidence="2">Secreted</location>
    </subcellularLocation>
</comment>
<reference evidence="11" key="1">
    <citation type="submission" date="2017-04" db="EMBL/GenBank/DDBJ databases">
        <authorList>
            <person name="Varghese N."/>
            <person name="Submissions S."/>
        </authorList>
    </citation>
    <scope>NUCLEOTIDE SEQUENCE [LARGE SCALE GENOMIC DNA]</scope>
    <source>
        <strain evidence="11">K3S</strain>
    </source>
</reference>
<dbReference type="Proteomes" id="UP000192906">
    <property type="component" value="Unassembled WGS sequence"/>
</dbReference>
<evidence type="ECO:0000313" key="11">
    <source>
        <dbReference type="Proteomes" id="UP000192906"/>
    </source>
</evidence>
<evidence type="ECO:0000256" key="7">
    <source>
        <dbReference type="ARBA" id="ARBA00023136"/>
    </source>
</evidence>
<dbReference type="GO" id="GO:0005509">
    <property type="term" value="F:calcium ion binding"/>
    <property type="evidence" value="ECO:0007669"/>
    <property type="project" value="InterPro"/>
</dbReference>
<evidence type="ECO:0000313" key="10">
    <source>
        <dbReference type="EMBL" id="SMF36866.1"/>
    </source>
</evidence>
<dbReference type="InterPro" id="IPR018511">
    <property type="entry name" value="Hemolysin-typ_Ca-bd_CS"/>
</dbReference>
<evidence type="ECO:0000256" key="1">
    <source>
        <dbReference type="ARBA" id="ARBA00004370"/>
    </source>
</evidence>
<feature type="compositionally biased region" description="Pro residues" evidence="8">
    <location>
        <begin position="276"/>
        <end position="285"/>
    </location>
</feature>
<evidence type="ECO:0000256" key="3">
    <source>
        <dbReference type="ARBA" id="ARBA00022525"/>
    </source>
</evidence>
<feature type="compositionally biased region" description="Basic and acidic residues" evidence="8">
    <location>
        <begin position="200"/>
        <end position="213"/>
    </location>
</feature>
<evidence type="ECO:0000259" key="9">
    <source>
        <dbReference type="Pfam" id="PF04773"/>
    </source>
</evidence>
<feature type="domain" description="FecR protein" evidence="9">
    <location>
        <begin position="43"/>
        <end position="130"/>
    </location>
</feature>
<evidence type="ECO:0000256" key="4">
    <source>
        <dbReference type="ARBA" id="ARBA00022656"/>
    </source>
</evidence>
<keyword evidence="11" id="KW-1185">Reference proteome</keyword>
<feature type="region of interest" description="Disordered" evidence="8">
    <location>
        <begin position="272"/>
        <end position="330"/>
    </location>
</feature>
<proteinExistence type="predicted"/>
<gene>
    <name evidence="10" type="ORF">SAMN06295933_3212</name>
</gene>
<dbReference type="PANTHER" id="PTHR38340">
    <property type="entry name" value="S-LAYER PROTEIN"/>
    <property type="match status" value="1"/>
</dbReference>
<dbReference type="Gene3D" id="2.150.10.10">
    <property type="entry name" value="Serralysin-like metalloprotease, C-terminal"/>
    <property type="match status" value="5"/>
</dbReference>
<dbReference type="InterPro" id="IPR003995">
    <property type="entry name" value="RTX_toxin_determinant-A"/>
</dbReference>
<keyword evidence="6" id="KW-0843">Virulence</keyword>
<feature type="compositionally biased region" description="Low complexity" evidence="8">
    <location>
        <begin position="286"/>
        <end position="300"/>
    </location>
</feature>
<organism evidence="10 11">
    <name type="scientific">Desulfovibrio gilichinskyi</name>
    <dbReference type="NCBI Taxonomy" id="1519643"/>
    <lineage>
        <taxon>Bacteria</taxon>
        <taxon>Pseudomonadati</taxon>
        <taxon>Thermodesulfobacteriota</taxon>
        <taxon>Desulfovibrionia</taxon>
        <taxon>Desulfovibrionales</taxon>
        <taxon>Desulfovibrionaceae</taxon>
        <taxon>Desulfovibrio</taxon>
    </lineage>
</organism>
<evidence type="ECO:0000256" key="2">
    <source>
        <dbReference type="ARBA" id="ARBA00004613"/>
    </source>
</evidence>
<dbReference type="PROSITE" id="PS00330">
    <property type="entry name" value="HEMOLYSIN_CALCIUM"/>
    <property type="match status" value="2"/>
</dbReference>
<dbReference type="GO" id="GO:0090729">
    <property type="term" value="F:toxin activity"/>
    <property type="evidence" value="ECO:0007669"/>
    <property type="project" value="UniProtKB-KW"/>
</dbReference>
<keyword evidence="3" id="KW-0964">Secreted</keyword>
<dbReference type="Pfam" id="PF04773">
    <property type="entry name" value="FecR"/>
    <property type="match status" value="1"/>
</dbReference>
<keyword evidence="4" id="KW-0800">Toxin</keyword>
<dbReference type="PRINTS" id="PR00313">
    <property type="entry name" value="CABNDNGRPT"/>
</dbReference>
<dbReference type="GO" id="GO:0005576">
    <property type="term" value="C:extracellular region"/>
    <property type="evidence" value="ECO:0007669"/>
    <property type="project" value="UniProtKB-SubCell"/>
</dbReference>
<accession>A0A1X7EMX8</accession>
<dbReference type="AlphaFoldDB" id="A0A1X7EMX8"/>
<keyword evidence="7" id="KW-0472">Membrane</keyword>
<dbReference type="InterPro" id="IPR050557">
    <property type="entry name" value="RTX_toxin/Mannuronan_C5-epim"/>
</dbReference>
<dbReference type="OrthoDB" id="5444704at2"/>
<dbReference type="PANTHER" id="PTHR38340:SF1">
    <property type="entry name" value="S-LAYER PROTEIN"/>
    <property type="match status" value="1"/>
</dbReference>
<dbReference type="STRING" id="1519643.SAMN06295933_3212"/>
<evidence type="ECO:0000256" key="5">
    <source>
        <dbReference type="ARBA" id="ARBA00022737"/>
    </source>
</evidence>
<dbReference type="GO" id="GO:0016020">
    <property type="term" value="C:membrane"/>
    <property type="evidence" value="ECO:0007669"/>
    <property type="project" value="UniProtKB-SubCell"/>
</dbReference>
<dbReference type="RefSeq" id="WP_085104021.1">
    <property type="nucleotide sequence ID" value="NZ_FWZU01000005.1"/>
</dbReference>